<dbReference type="KEGG" id="ksd:KS2013_208"/>
<feature type="transmembrane region" description="Helical" evidence="7">
    <location>
        <begin position="195"/>
        <end position="212"/>
    </location>
</feature>
<reference evidence="9" key="1">
    <citation type="submission" date="2015-08" db="EMBL/GenBank/DDBJ databases">
        <authorList>
            <person name="Kim K.M."/>
        </authorList>
    </citation>
    <scope>NUCLEOTIDE SEQUENCE [LARGE SCALE GENOMIC DNA]</scope>
    <source>
        <strain evidence="9">KCTC 23892</strain>
    </source>
</reference>
<keyword evidence="6 7" id="KW-0472">Membrane</keyword>
<evidence type="ECO:0000256" key="7">
    <source>
        <dbReference type="SAM" id="Phobius"/>
    </source>
</evidence>
<dbReference type="STRING" id="1144748.KS2013_208"/>
<evidence type="ECO:0000256" key="1">
    <source>
        <dbReference type="ARBA" id="ARBA00004651"/>
    </source>
</evidence>
<dbReference type="InterPro" id="IPR051907">
    <property type="entry name" value="DoxX-like_oxidoreductase"/>
</dbReference>
<feature type="transmembrane region" description="Helical" evidence="7">
    <location>
        <begin position="170"/>
        <end position="189"/>
    </location>
</feature>
<dbReference type="PANTHER" id="PTHR33452:SF7">
    <property type="entry name" value="DOXX FAMILY PROTEIN"/>
    <property type="match status" value="1"/>
</dbReference>
<evidence type="ECO:0000256" key="6">
    <source>
        <dbReference type="ARBA" id="ARBA00023136"/>
    </source>
</evidence>
<evidence type="ECO:0000313" key="8">
    <source>
        <dbReference type="EMBL" id="AOE48936.1"/>
    </source>
</evidence>
<name>A0A1B3B854_9GAMM</name>
<keyword evidence="9" id="KW-1185">Reference proteome</keyword>
<comment type="similarity">
    <text evidence="2">Belongs to the DoxX family.</text>
</comment>
<dbReference type="Pfam" id="PF07681">
    <property type="entry name" value="DoxX"/>
    <property type="match status" value="1"/>
</dbReference>
<accession>A0A1B3B854</accession>
<feature type="transmembrane region" description="Helical" evidence="7">
    <location>
        <begin position="12"/>
        <end position="34"/>
    </location>
</feature>
<dbReference type="GO" id="GO:0005886">
    <property type="term" value="C:plasma membrane"/>
    <property type="evidence" value="ECO:0007669"/>
    <property type="project" value="UniProtKB-SubCell"/>
</dbReference>
<evidence type="ECO:0000256" key="2">
    <source>
        <dbReference type="ARBA" id="ARBA00006679"/>
    </source>
</evidence>
<gene>
    <name evidence="8" type="ORF">KS2013_208</name>
</gene>
<keyword evidence="4 7" id="KW-0812">Transmembrane</keyword>
<comment type="subcellular location">
    <subcellularLocation>
        <location evidence="1">Cell membrane</location>
        <topology evidence="1">Multi-pass membrane protein</topology>
    </subcellularLocation>
</comment>
<dbReference type="OrthoDB" id="5689076at2"/>
<dbReference type="InterPro" id="IPR032808">
    <property type="entry name" value="DoxX"/>
</dbReference>
<evidence type="ECO:0000256" key="3">
    <source>
        <dbReference type="ARBA" id="ARBA00022475"/>
    </source>
</evidence>
<dbReference type="EMBL" id="CP012418">
    <property type="protein sequence ID" value="AOE48936.1"/>
    <property type="molecule type" value="Genomic_DNA"/>
</dbReference>
<keyword evidence="3" id="KW-1003">Cell membrane</keyword>
<dbReference type="RefSeq" id="WP_068988551.1">
    <property type="nucleotide sequence ID" value="NZ_CP012418.1"/>
</dbReference>
<dbReference type="PANTHER" id="PTHR33452">
    <property type="entry name" value="OXIDOREDUCTASE CATD-RELATED"/>
    <property type="match status" value="1"/>
</dbReference>
<proteinExistence type="inferred from homology"/>
<keyword evidence="5 7" id="KW-1133">Transmembrane helix</keyword>
<sequence length="220" mass="24198">MTRFITDHIIPRLNSAGAFFAYLGLRLILAWEFWEAGTTKLKGNNWFSNVQDNFPFPFSMFSADTNWVLAAYGEVIFALLILFGLFTRFAALSLIIITAVATAAVHWPESWGSLSELWQGYAISNDGNGNFKLPLIFIVMALPLVFNGAGKISLDHLISKYLKQPENKTVCDIATIGAAFTVFGLTLVFVMPTTGLILIGLGLAAIIYQFFASNKPSQAD</sequence>
<organism evidence="8 9">
    <name type="scientific">Kangiella sediminilitoris</name>
    <dbReference type="NCBI Taxonomy" id="1144748"/>
    <lineage>
        <taxon>Bacteria</taxon>
        <taxon>Pseudomonadati</taxon>
        <taxon>Pseudomonadota</taxon>
        <taxon>Gammaproteobacteria</taxon>
        <taxon>Kangiellales</taxon>
        <taxon>Kangiellaceae</taxon>
        <taxon>Kangiella</taxon>
    </lineage>
</organism>
<evidence type="ECO:0000256" key="5">
    <source>
        <dbReference type="ARBA" id="ARBA00022989"/>
    </source>
</evidence>
<protein>
    <submittedName>
        <fullName evidence="8">DoxX</fullName>
    </submittedName>
</protein>
<dbReference type="Proteomes" id="UP000094147">
    <property type="component" value="Chromosome"/>
</dbReference>
<evidence type="ECO:0000256" key="4">
    <source>
        <dbReference type="ARBA" id="ARBA00022692"/>
    </source>
</evidence>
<evidence type="ECO:0000313" key="9">
    <source>
        <dbReference type="Proteomes" id="UP000094147"/>
    </source>
</evidence>
<dbReference type="AlphaFoldDB" id="A0A1B3B854"/>
<feature type="transmembrane region" description="Helical" evidence="7">
    <location>
        <begin position="54"/>
        <end position="82"/>
    </location>
</feature>
<feature type="transmembrane region" description="Helical" evidence="7">
    <location>
        <begin position="131"/>
        <end position="149"/>
    </location>
</feature>
<feature type="transmembrane region" description="Helical" evidence="7">
    <location>
        <begin position="89"/>
        <end position="107"/>
    </location>
</feature>